<dbReference type="InterPro" id="IPR006976">
    <property type="entry name" value="VanZ-like"/>
</dbReference>
<protein>
    <submittedName>
        <fullName evidence="3">VanZ family protein</fullName>
    </submittedName>
</protein>
<keyword evidence="1" id="KW-1133">Transmembrane helix</keyword>
<evidence type="ECO:0000259" key="2">
    <source>
        <dbReference type="Pfam" id="PF04892"/>
    </source>
</evidence>
<accession>A0ABV9JK52</accession>
<sequence>MKRHLYHVICLLGFAAVTYGFLTEIKNSGLNLNQYDKHLHFVIFFGLSALLQWSYKPRLWQAVLLLASYGVAIEWLQQTFTRGRKADLWDWVADLAGVATFYLLFYIWRVWRIRRHGHRL</sequence>
<feature type="domain" description="VanZ-like" evidence="2">
    <location>
        <begin position="32"/>
        <end position="108"/>
    </location>
</feature>
<dbReference type="PANTHER" id="PTHR28008:SF1">
    <property type="entry name" value="DOMAIN PROTEIN, PUTATIVE (AFU_ORTHOLOGUE AFUA_3G10980)-RELATED"/>
    <property type="match status" value="1"/>
</dbReference>
<evidence type="ECO:0000256" key="1">
    <source>
        <dbReference type="SAM" id="Phobius"/>
    </source>
</evidence>
<keyword evidence="1" id="KW-0472">Membrane</keyword>
<comment type="caution">
    <text evidence="3">The sequence shown here is derived from an EMBL/GenBank/DDBJ whole genome shotgun (WGS) entry which is preliminary data.</text>
</comment>
<name>A0ABV9JK52_9GAMM</name>
<feature type="transmembrane region" description="Helical" evidence="1">
    <location>
        <begin position="59"/>
        <end position="76"/>
    </location>
</feature>
<evidence type="ECO:0000313" key="4">
    <source>
        <dbReference type="Proteomes" id="UP001595962"/>
    </source>
</evidence>
<dbReference type="Proteomes" id="UP001595962">
    <property type="component" value="Unassembled WGS sequence"/>
</dbReference>
<organism evidence="3 4">
    <name type="scientific">Rheinheimera marina</name>
    <dbReference type="NCBI Taxonomy" id="1774958"/>
    <lineage>
        <taxon>Bacteria</taxon>
        <taxon>Pseudomonadati</taxon>
        <taxon>Pseudomonadota</taxon>
        <taxon>Gammaproteobacteria</taxon>
        <taxon>Chromatiales</taxon>
        <taxon>Chromatiaceae</taxon>
        <taxon>Rheinheimera</taxon>
    </lineage>
</organism>
<dbReference type="EMBL" id="JBHSGB010000006">
    <property type="protein sequence ID" value="MFC4654627.1"/>
    <property type="molecule type" value="Genomic_DNA"/>
</dbReference>
<reference evidence="4" key="1">
    <citation type="journal article" date="2019" name="Int. J. Syst. Evol. Microbiol.">
        <title>The Global Catalogue of Microorganisms (GCM) 10K type strain sequencing project: providing services to taxonomists for standard genome sequencing and annotation.</title>
        <authorList>
            <consortium name="The Broad Institute Genomics Platform"/>
            <consortium name="The Broad Institute Genome Sequencing Center for Infectious Disease"/>
            <person name="Wu L."/>
            <person name="Ma J."/>
        </authorList>
    </citation>
    <scope>NUCLEOTIDE SEQUENCE [LARGE SCALE GENOMIC DNA]</scope>
    <source>
        <strain evidence="4">DT28</strain>
    </source>
</reference>
<proteinExistence type="predicted"/>
<evidence type="ECO:0000313" key="3">
    <source>
        <dbReference type="EMBL" id="MFC4654627.1"/>
    </source>
</evidence>
<dbReference type="RefSeq" id="WP_377332642.1">
    <property type="nucleotide sequence ID" value="NZ_JBHSGB010000006.1"/>
</dbReference>
<dbReference type="PANTHER" id="PTHR28008">
    <property type="entry name" value="DOMAIN PROTEIN, PUTATIVE (AFU_ORTHOLOGUE AFUA_3G10980)-RELATED"/>
    <property type="match status" value="1"/>
</dbReference>
<feature type="transmembrane region" description="Helical" evidence="1">
    <location>
        <begin position="6"/>
        <end position="25"/>
    </location>
</feature>
<feature type="transmembrane region" description="Helical" evidence="1">
    <location>
        <begin position="37"/>
        <end position="53"/>
    </location>
</feature>
<dbReference type="Pfam" id="PF04892">
    <property type="entry name" value="VanZ"/>
    <property type="match status" value="1"/>
</dbReference>
<gene>
    <name evidence="3" type="ORF">ACFO3I_06290</name>
</gene>
<feature type="transmembrane region" description="Helical" evidence="1">
    <location>
        <begin position="88"/>
        <end position="108"/>
    </location>
</feature>
<keyword evidence="1" id="KW-0812">Transmembrane</keyword>
<keyword evidence="4" id="KW-1185">Reference proteome</keyword>
<dbReference type="NCBIfam" id="NF037970">
    <property type="entry name" value="vanZ_1"/>
    <property type="match status" value="1"/>
</dbReference>